<dbReference type="EMBL" id="HBNR01068652">
    <property type="protein sequence ID" value="CAE4642182.1"/>
    <property type="molecule type" value="Transcribed_RNA"/>
</dbReference>
<gene>
    <name evidence="2" type="ORF">AMON00008_LOCUS48612</name>
</gene>
<protein>
    <recommendedName>
        <fullName evidence="3">Decapping nuclease</fullName>
    </recommendedName>
</protein>
<dbReference type="CDD" id="cd04508">
    <property type="entry name" value="Tudor_SF"/>
    <property type="match status" value="1"/>
</dbReference>
<proteinExistence type="predicted"/>
<evidence type="ECO:0000313" key="2">
    <source>
        <dbReference type="EMBL" id="CAE4642182.1"/>
    </source>
</evidence>
<evidence type="ECO:0000256" key="1">
    <source>
        <dbReference type="SAM" id="MobiDB-lite"/>
    </source>
</evidence>
<sequence>MAWDWGQGPYPPSGKWGKGGKGAWQLKGAEGGPWGPAWSHAGGWQDHSWAAGRRPGKAAGRGPGKARGPGAFDWAGAVPLDSEPTVLPRASYTYAHKSPAFCDVLCPAWSVRKLQLPADGESVDLSLERGLESLQLEGGGFELTTELAAVLGLQEAGGALAMADDADASAYGALLALKTVRTFRGEKLSELLGSIVSRAEELACSAFGLEPPALLEALDAISSAADPPSELPACVAQVLRANFAPSGRWSFFELWAKLLPADTMHSLQEEGGVLCPRFFLVDLASAPLSPYDVEKAYPLVRQGACLFVGQPPDEIGNFDAMRQGRQLEAALCSHAWLEEDHVLTEVIFPGARAIFSAAPDAVLGDGAEGCAEEPLPAGEDACYEAAGYRLGEDFEAATGSFERCRLWFGEHAPVPPESYVEVKKTTHLKGQAGQFKLLKFWLQAALMGCGTVAVATTDGSADGDVARQVEQHSLQELSQAVEARRVWGSLARMLRHMLAETAGAQGQWTLRVQKARGPRAPVHLSLRRGWQGSLSSGDASSILGRIATFFDAVPVGEAEDRPAVGDAVEGYWPDEDAWLPARVAKAMPDGLLTLEWAEDGSLSDVPPDYVRWPVANQSVIITRIAD</sequence>
<name>A0A7S4SD94_9DINO</name>
<accession>A0A7S4SD94</accession>
<evidence type="ECO:0008006" key="3">
    <source>
        <dbReference type="Google" id="ProtNLM"/>
    </source>
</evidence>
<dbReference type="AlphaFoldDB" id="A0A7S4SD94"/>
<feature type="region of interest" description="Disordered" evidence="1">
    <location>
        <begin position="43"/>
        <end position="67"/>
    </location>
</feature>
<feature type="region of interest" description="Disordered" evidence="1">
    <location>
        <begin position="1"/>
        <end position="31"/>
    </location>
</feature>
<reference evidence="2" key="1">
    <citation type="submission" date="2021-01" db="EMBL/GenBank/DDBJ databases">
        <authorList>
            <person name="Corre E."/>
            <person name="Pelletier E."/>
            <person name="Niang G."/>
            <person name="Scheremetjew M."/>
            <person name="Finn R."/>
            <person name="Kale V."/>
            <person name="Holt S."/>
            <person name="Cochrane G."/>
            <person name="Meng A."/>
            <person name="Brown T."/>
            <person name="Cohen L."/>
        </authorList>
    </citation>
    <scope>NUCLEOTIDE SEQUENCE</scope>
    <source>
        <strain evidence="2">CCMP3105</strain>
    </source>
</reference>
<organism evidence="2">
    <name type="scientific">Alexandrium monilatum</name>
    <dbReference type="NCBI Taxonomy" id="311494"/>
    <lineage>
        <taxon>Eukaryota</taxon>
        <taxon>Sar</taxon>
        <taxon>Alveolata</taxon>
        <taxon>Dinophyceae</taxon>
        <taxon>Gonyaulacales</taxon>
        <taxon>Pyrocystaceae</taxon>
        <taxon>Alexandrium</taxon>
    </lineage>
</organism>